<evidence type="ECO:0000256" key="9">
    <source>
        <dbReference type="ARBA" id="ARBA00022989"/>
    </source>
</evidence>
<reference evidence="15 16" key="1">
    <citation type="submission" date="2015-12" db="EMBL/GenBank/DDBJ databases">
        <title>Complete genome of Roseateles depolymerans KCTC 42856.</title>
        <authorList>
            <person name="Kim K.M."/>
        </authorList>
    </citation>
    <scope>NUCLEOTIDE SEQUENCE [LARGE SCALE GENOMIC DNA]</scope>
    <source>
        <strain evidence="15 16">KCTC 42856</strain>
    </source>
</reference>
<evidence type="ECO:0000256" key="4">
    <source>
        <dbReference type="ARBA" id="ARBA00022679"/>
    </source>
</evidence>
<evidence type="ECO:0000313" key="15">
    <source>
        <dbReference type="EMBL" id="ALV07270.1"/>
    </source>
</evidence>
<dbReference type="GO" id="GO:0046872">
    <property type="term" value="F:metal ion binding"/>
    <property type="evidence" value="ECO:0007669"/>
    <property type="project" value="UniProtKB-KW"/>
</dbReference>
<dbReference type="Proteomes" id="UP000060699">
    <property type="component" value="Chromosome"/>
</dbReference>
<keyword evidence="7" id="KW-0256">Endoplasmic reticulum</keyword>
<comment type="subcellular location">
    <subcellularLocation>
        <location evidence="2">Endoplasmic reticulum membrane</location>
        <topology evidence="2">Single-pass type II membrane protein</topology>
    </subcellularLocation>
    <subcellularLocation>
        <location evidence="1">Golgi apparatus membrane</location>
        <topology evidence="1">Single-pass type II membrane protein</topology>
    </subcellularLocation>
</comment>
<evidence type="ECO:0000256" key="14">
    <source>
        <dbReference type="ARBA" id="ARBA00042865"/>
    </source>
</evidence>
<keyword evidence="5" id="KW-0812">Transmembrane</keyword>
<dbReference type="PANTHER" id="PTHR46025:SF3">
    <property type="entry name" value="XYLOSYLTRANSFERASE OXT"/>
    <property type="match status" value="1"/>
</dbReference>
<dbReference type="EMBL" id="CP013729">
    <property type="protein sequence ID" value="ALV07270.1"/>
    <property type="molecule type" value="Genomic_DNA"/>
</dbReference>
<evidence type="ECO:0000256" key="13">
    <source>
        <dbReference type="ARBA" id="ARBA00023180"/>
    </source>
</evidence>
<keyword evidence="13" id="KW-0325">Glycoprotein</keyword>
<name>A0A0U3D0Y5_9BURK</name>
<dbReference type="KEGG" id="rdp:RD2015_2805"/>
<evidence type="ECO:0000313" key="16">
    <source>
        <dbReference type="Proteomes" id="UP000060699"/>
    </source>
</evidence>
<dbReference type="GO" id="GO:0050650">
    <property type="term" value="P:chondroitin sulfate proteoglycan biosynthetic process"/>
    <property type="evidence" value="ECO:0007669"/>
    <property type="project" value="TreeGrafter"/>
</dbReference>
<evidence type="ECO:0000256" key="5">
    <source>
        <dbReference type="ARBA" id="ARBA00022692"/>
    </source>
</evidence>
<dbReference type="Pfam" id="PF02485">
    <property type="entry name" value="Branch"/>
    <property type="match status" value="1"/>
</dbReference>
<keyword evidence="9" id="KW-1133">Transmembrane helix</keyword>
<dbReference type="STRING" id="76731.RD2015_2805"/>
<keyword evidence="8" id="KW-0735">Signal-anchor</keyword>
<keyword evidence="12" id="KW-1015">Disulfide bond</keyword>
<evidence type="ECO:0000256" key="7">
    <source>
        <dbReference type="ARBA" id="ARBA00022824"/>
    </source>
</evidence>
<organism evidence="15 16">
    <name type="scientific">Roseateles depolymerans</name>
    <dbReference type="NCBI Taxonomy" id="76731"/>
    <lineage>
        <taxon>Bacteria</taxon>
        <taxon>Pseudomonadati</taxon>
        <taxon>Pseudomonadota</taxon>
        <taxon>Betaproteobacteria</taxon>
        <taxon>Burkholderiales</taxon>
        <taxon>Sphaerotilaceae</taxon>
        <taxon>Roseateles</taxon>
    </lineage>
</organism>
<proteinExistence type="predicted"/>
<gene>
    <name evidence="15" type="ORF">RD2015_2805</name>
</gene>
<evidence type="ECO:0000256" key="6">
    <source>
        <dbReference type="ARBA" id="ARBA00022723"/>
    </source>
</evidence>
<evidence type="ECO:0000256" key="8">
    <source>
        <dbReference type="ARBA" id="ARBA00022968"/>
    </source>
</evidence>
<keyword evidence="16" id="KW-1185">Reference proteome</keyword>
<keyword evidence="11" id="KW-0472">Membrane</keyword>
<sequence length="295" mass="32715">MKTAYLIAAHTAPDHVRRLVESLRHPDAAVFLHIDAKSDQTPFQSLTELGVRFCEGANRVKVYWGDYSQLDATFGLMRTALAAPERFDRLVLISGADLPVRSASHLARFFASHPQTEFINLVQIPSVKANKTEDRLTDRWFRPGLAGKIQRRLVRLGLLPKTRDYRPAFGDLKPFGGSSWWALTRACSEFVLAQIAARPALVSYIKGTACADETLIQTLVGNSRFAKHVARALTFTRWRPGASNPDVLGPDDMRALMQQPEHLDDSVYGQGPILFARKFDAATSAQAAKLLETAA</sequence>
<evidence type="ECO:0000256" key="2">
    <source>
        <dbReference type="ARBA" id="ARBA00004648"/>
    </source>
</evidence>
<evidence type="ECO:0000256" key="10">
    <source>
        <dbReference type="ARBA" id="ARBA00023034"/>
    </source>
</evidence>
<accession>A0A0U3D0Y5</accession>
<keyword evidence="3" id="KW-0328">Glycosyltransferase</keyword>
<dbReference type="GO" id="GO:0030158">
    <property type="term" value="F:protein xylosyltransferase activity"/>
    <property type="evidence" value="ECO:0007669"/>
    <property type="project" value="InterPro"/>
</dbReference>
<keyword evidence="6" id="KW-0479">Metal-binding</keyword>
<evidence type="ECO:0000256" key="12">
    <source>
        <dbReference type="ARBA" id="ARBA00023157"/>
    </source>
</evidence>
<evidence type="ECO:0000256" key="11">
    <source>
        <dbReference type="ARBA" id="ARBA00023136"/>
    </source>
</evidence>
<dbReference type="InterPro" id="IPR003406">
    <property type="entry name" value="Glyco_trans_14"/>
</dbReference>
<dbReference type="RefSeq" id="WP_058935417.1">
    <property type="nucleotide sequence ID" value="NZ_CP013729.1"/>
</dbReference>
<evidence type="ECO:0000256" key="3">
    <source>
        <dbReference type="ARBA" id="ARBA00022676"/>
    </source>
</evidence>
<dbReference type="GO" id="GO:0015012">
    <property type="term" value="P:heparan sulfate proteoglycan biosynthetic process"/>
    <property type="evidence" value="ECO:0007669"/>
    <property type="project" value="TreeGrafter"/>
</dbReference>
<protein>
    <recommendedName>
        <fullName evidence="14">Peptide O-xylosyltransferase</fullName>
    </recommendedName>
</protein>
<dbReference type="InterPro" id="IPR043538">
    <property type="entry name" value="XYLT"/>
</dbReference>
<keyword evidence="4" id="KW-0808">Transferase</keyword>
<keyword evidence="10" id="KW-0333">Golgi apparatus</keyword>
<dbReference type="AlphaFoldDB" id="A0A0U3D0Y5"/>
<dbReference type="PANTHER" id="PTHR46025">
    <property type="entry name" value="XYLOSYLTRANSFERASE OXT"/>
    <property type="match status" value="1"/>
</dbReference>
<evidence type="ECO:0000256" key="1">
    <source>
        <dbReference type="ARBA" id="ARBA00004323"/>
    </source>
</evidence>
<dbReference type="GO" id="GO:0016020">
    <property type="term" value="C:membrane"/>
    <property type="evidence" value="ECO:0007669"/>
    <property type="project" value="InterPro"/>
</dbReference>